<evidence type="ECO:0000313" key="2">
    <source>
        <dbReference type="Proteomes" id="UP001374579"/>
    </source>
</evidence>
<gene>
    <name evidence="1" type="ORF">V1264_000361</name>
</gene>
<name>A0AAN9BYM9_9CAEN</name>
<reference evidence="1 2" key="1">
    <citation type="submission" date="2024-02" db="EMBL/GenBank/DDBJ databases">
        <title>Chromosome-scale genome assembly of the rough periwinkle Littorina saxatilis.</title>
        <authorList>
            <person name="De Jode A."/>
            <person name="Faria R."/>
            <person name="Formenti G."/>
            <person name="Sims Y."/>
            <person name="Smith T.P."/>
            <person name="Tracey A."/>
            <person name="Wood J.M.D."/>
            <person name="Zagrodzka Z.B."/>
            <person name="Johannesson K."/>
            <person name="Butlin R.K."/>
            <person name="Leder E.H."/>
        </authorList>
    </citation>
    <scope>NUCLEOTIDE SEQUENCE [LARGE SCALE GENOMIC DNA]</scope>
    <source>
        <strain evidence="1">Snail1</strain>
        <tissue evidence="1">Muscle</tissue>
    </source>
</reference>
<dbReference type="EMBL" id="JBAMIC010000001">
    <property type="protein sequence ID" value="KAK7114277.1"/>
    <property type="molecule type" value="Genomic_DNA"/>
</dbReference>
<organism evidence="1 2">
    <name type="scientific">Littorina saxatilis</name>
    <dbReference type="NCBI Taxonomy" id="31220"/>
    <lineage>
        <taxon>Eukaryota</taxon>
        <taxon>Metazoa</taxon>
        <taxon>Spiralia</taxon>
        <taxon>Lophotrochozoa</taxon>
        <taxon>Mollusca</taxon>
        <taxon>Gastropoda</taxon>
        <taxon>Caenogastropoda</taxon>
        <taxon>Littorinimorpha</taxon>
        <taxon>Littorinoidea</taxon>
        <taxon>Littorinidae</taxon>
        <taxon>Littorina</taxon>
    </lineage>
</organism>
<proteinExistence type="predicted"/>
<dbReference type="Proteomes" id="UP001374579">
    <property type="component" value="Unassembled WGS sequence"/>
</dbReference>
<keyword evidence="2" id="KW-1185">Reference proteome</keyword>
<evidence type="ECO:0000313" key="1">
    <source>
        <dbReference type="EMBL" id="KAK7114277.1"/>
    </source>
</evidence>
<protein>
    <submittedName>
        <fullName evidence="1">Uncharacterized protein</fullName>
    </submittedName>
</protein>
<dbReference type="AlphaFoldDB" id="A0AAN9BYM9"/>
<sequence length="82" mass="9322">MFAARRSTSRSLQDGLYASLQILIMYTLASVVLGAEMCTKSVPVQREPSKKVHVLRRVPASCSNWEKAWSWITKKDCGTKYR</sequence>
<comment type="caution">
    <text evidence="1">The sequence shown here is derived from an EMBL/GenBank/DDBJ whole genome shotgun (WGS) entry which is preliminary data.</text>
</comment>
<accession>A0AAN9BYM9</accession>